<feature type="compositionally biased region" description="Low complexity" evidence="1">
    <location>
        <begin position="81"/>
        <end position="110"/>
    </location>
</feature>
<dbReference type="InterPro" id="IPR009060">
    <property type="entry name" value="UBA-like_sf"/>
</dbReference>
<dbReference type="InterPro" id="IPR029071">
    <property type="entry name" value="Ubiquitin-like_domsf"/>
</dbReference>
<dbReference type="EMBL" id="JAWIZZ010000023">
    <property type="protein sequence ID" value="KAK5781921.1"/>
    <property type="molecule type" value="Genomic_DNA"/>
</dbReference>
<protein>
    <recommendedName>
        <fullName evidence="6">Ubiquitin domain-containing protein DSK2</fullName>
    </recommendedName>
</protein>
<dbReference type="PROSITE" id="PS00299">
    <property type="entry name" value="UBIQUITIN_1"/>
    <property type="match status" value="1"/>
</dbReference>
<evidence type="ECO:0000313" key="4">
    <source>
        <dbReference type="EMBL" id="KAK5781921.1"/>
    </source>
</evidence>
<dbReference type="Pfam" id="PF00240">
    <property type="entry name" value="ubiquitin"/>
    <property type="match status" value="1"/>
</dbReference>
<dbReference type="SUPFAM" id="SSF54236">
    <property type="entry name" value="Ubiquitin-like"/>
    <property type="match status" value="1"/>
</dbReference>
<name>A0AAN7ZYX5_9SACH</name>
<dbReference type="Pfam" id="PF23195">
    <property type="entry name" value="UBQLN1"/>
    <property type="match status" value="1"/>
</dbReference>
<gene>
    <name evidence="4" type="ORF">RI543_000572</name>
</gene>
<dbReference type="CDD" id="cd16106">
    <property type="entry name" value="Ubl_Dsk2p_like"/>
    <property type="match status" value="1"/>
</dbReference>
<dbReference type="Gene3D" id="3.10.20.90">
    <property type="entry name" value="Phosphatidylinositol 3-kinase Catalytic Subunit, Chain A, domain 1"/>
    <property type="match status" value="1"/>
</dbReference>
<dbReference type="InterPro" id="IPR015940">
    <property type="entry name" value="UBA"/>
</dbReference>
<dbReference type="CDD" id="cd14324">
    <property type="entry name" value="UBA_Dsk2p_like"/>
    <property type="match status" value="1"/>
</dbReference>
<dbReference type="Gene3D" id="1.10.8.10">
    <property type="entry name" value="DNA helicase RuvA subunit, C-terminal domain"/>
    <property type="match status" value="1"/>
</dbReference>
<feature type="region of interest" description="Disordered" evidence="1">
    <location>
        <begin position="238"/>
        <end position="292"/>
    </location>
</feature>
<dbReference type="GO" id="GO:0005829">
    <property type="term" value="C:cytosol"/>
    <property type="evidence" value="ECO:0007669"/>
    <property type="project" value="TreeGrafter"/>
</dbReference>
<dbReference type="GO" id="GO:0031593">
    <property type="term" value="F:polyubiquitin modification-dependent protein binding"/>
    <property type="evidence" value="ECO:0007669"/>
    <property type="project" value="TreeGrafter"/>
</dbReference>
<feature type="compositionally biased region" description="Low complexity" evidence="1">
    <location>
        <begin position="261"/>
        <end position="288"/>
    </location>
</feature>
<dbReference type="Pfam" id="PF00627">
    <property type="entry name" value="UBA"/>
    <property type="match status" value="1"/>
</dbReference>
<evidence type="ECO:0000256" key="1">
    <source>
        <dbReference type="SAM" id="MobiDB-lite"/>
    </source>
</evidence>
<dbReference type="PROSITE" id="PS50053">
    <property type="entry name" value="UBIQUITIN_2"/>
    <property type="match status" value="1"/>
</dbReference>
<dbReference type="GO" id="GO:0006511">
    <property type="term" value="P:ubiquitin-dependent protein catabolic process"/>
    <property type="evidence" value="ECO:0007669"/>
    <property type="project" value="TreeGrafter"/>
</dbReference>
<reference evidence="5" key="1">
    <citation type="submission" date="2023-07" db="EMBL/GenBank/DDBJ databases">
        <title>A draft genome of Kazachstania heterogenica Y-27499.</title>
        <authorList>
            <person name="Donic C."/>
            <person name="Kralova J.S."/>
            <person name="Fidel L."/>
            <person name="Ben-Dor S."/>
            <person name="Jung S."/>
        </authorList>
    </citation>
    <scope>NUCLEOTIDE SEQUENCE [LARGE SCALE GENOMIC DNA]</scope>
    <source>
        <strain evidence="5">Y27499</strain>
    </source>
</reference>
<dbReference type="SUPFAM" id="SSF46934">
    <property type="entry name" value="UBA-like"/>
    <property type="match status" value="1"/>
</dbReference>
<dbReference type="SMART" id="SM00727">
    <property type="entry name" value="STI1"/>
    <property type="match status" value="2"/>
</dbReference>
<organism evidence="4 5">
    <name type="scientific">Arxiozyma heterogenica</name>
    <dbReference type="NCBI Taxonomy" id="278026"/>
    <lineage>
        <taxon>Eukaryota</taxon>
        <taxon>Fungi</taxon>
        <taxon>Dikarya</taxon>
        <taxon>Ascomycota</taxon>
        <taxon>Saccharomycotina</taxon>
        <taxon>Saccharomycetes</taxon>
        <taxon>Saccharomycetales</taxon>
        <taxon>Saccharomycetaceae</taxon>
        <taxon>Arxiozyma</taxon>
    </lineage>
</organism>
<comment type="caution">
    <text evidence="4">The sequence shown here is derived from an EMBL/GenBank/DDBJ whole genome shotgun (WGS) entry which is preliminary data.</text>
</comment>
<dbReference type="Proteomes" id="UP001306508">
    <property type="component" value="Unassembled WGS sequence"/>
</dbReference>
<feature type="domain" description="Ubiquitin-like" evidence="3">
    <location>
        <begin position="1"/>
        <end position="71"/>
    </location>
</feature>
<dbReference type="SMART" id="SM00213">
    <property type="entry name" value="UBQ"/>
    <property type="match status" value="1"/>
</dbReference>
<dbReference type="AlphaFoldDB" id="A0AAN7ZYX5"/>
<accession>A0AAN7ZYX5</accession>
<proteinExistence type="predicted"/>
<dbReference type="InterPro" id="IPR019954">
    <property type="entry name" value="Ubiquitin_CS"/>
</dbReference>
<evidence type="ECO:0000259" key="2">
    <source>
        <dbReference type="PROSITE" id="PS50030"/>
    </source>
</evidence>
<dbReference type="FunFam" id="1.10.8.10:FF:000024">
    <property type="entry name" value="Ubiquitin domain-containing protein DSK2"/>
    <property type="match status" value="1"/>
</dbReference>
<feature type="domain" description="UBA" evidence="2">
    <location>
        <begin position="353"/>
        <end position="397"/>
    </location>
</feature>
<evidence type="ECO:0008006" key="6">
    <source>
        <dbReference type="Google" id="ProtNLM"/>
    </source>
</evidence>
<dbReference type="InterPro" id="IPR006636">
    <property type="entry name" value="STI1_HS-bd"/>
</dbReference>
<feature type="region of interest" description="Disordered" evidence="1">
    <location>
        <begin position="307"/>
        <end position="329"/>
    </location>
</feature>
<dbReference type="InterPro" id="IPR019956">
    <property type="entry name" value="Ubiquitin_dom"/>
</dbReference>
<dbReference type="PRINTS" id="PR00348">
    <property type="entry name" value="UBIQUITIN"/>
</dbReference>
<dbReference type="InterPro" id="IPR000626">
    <property type="entry name" value="Ubiquitin-like_dom"/>
</dbReference>
<feature type="region of interest" description="Disordered" evidence="1">
    <location>
        <begin position="73"/>
        <end position="118"/>
    </location>
</feature>
<dbReference type="SMART" id="SM00165">
    <property type="entry name" value="UBA"/>
    <property type="match status" value="1"/>
</dbReference>
<dbReference type="PROSITE" id="PS50030">
    <property type="entry name" value="UBA"/>
    <property type="match status" value="1"/>
</dbReference>
<evidence type="ECO:0000313" key="5">
    <source>
        <dbReference type="Proteomes" id="UP001306508"/>
    </source>
</evidence>
<keyword evidence="5" id="KW-1185">Reference proteome</keyword>
<evidence type="ECO:0000259" key="3">
    <source>
        <dbReference type="PROSITE" id="PS50053"/>
    </source>
</evidence>
<dbReference type="PANTHER" id="PTHR10677">
    <property type="entry name" value="UBIQUILIN"/>
    <property type="match status" value="1"/>
</dbReference>
<sequence length="399" mass="43444">MSFTIYVKQGPNKWDVTVEVTETVSDLKKKIAEVSSIPVENQRLIYSGKILKDDHTLESYKVQEEHVIHLVKSGGNNRAGASSSTAATTSSSSSSSTATTTTNNNNNSSAPHNLSAGQNAGFNPLNDLTGARYAGYGLNLPSVDMFGPDGGLTESGPNQEDVLRMMENPIFQSQMNEMLSNPQMIDFLIQSNPQLQALGPQARQMFQSPMFRQMLTNPAMLRQSMQMAEMMGLNRGMDGFGSVSNNNNSDFPAPGGEDTTTETNNNNNNNNNNSATSTNNNTQSPSNNMAQNPFAALLNPSLNPFANLSNINPNSNNTSSNNTTNNNNWSNYASFLEAMMPPVQQQQPEDTRPPEERYEQQLRQLNDMGFFDFDRNVAALRRSGGSVQGAVDALLNGSV</sequence>
<dbReference type="PANTHER" id="PTHR10677:SF3">
    <property type="entry name" value="FI07626P-RELATED"/>
    <property type="match status" value="1"/>
</dbReference>
<dbReference type="InterPro" id="IPR015496">
    <property type="entry name" value="Ubiquilin"/>
</dbReference>